<organism evidence="8 9">
    <name type="scientific">Seiridium unicorne</name>
    <dbReference type="NCBI Taxonomy" id="138068"/>
    <lineage>
        <taxon>Eukaryota</taxon>
        <taxon>Fungi</taxon>
        <taxon>Dikarya</taxon>
        <taxon>Ascomycota</taxon>
        <taxon>Pezizomycotina</taxon>
        <taxon>Sordariomycetes</taxon>
        <taxon>Xylariomycetidae</taxon>
        <taxon>Amphisphaeriales</taxon>
        <taxon>Sporocadaceae</taxon>
        <taxon>Seiridium</taxon>
    </lineage>
</organism>
<feature type="region of interest" description="Disordered" evidence="6">
    <location>
        <begin position="1"/>
        <end position="22"/>
    </location>
</feature>
<evidence type="ECO:0000259" key="7">
    <source>
        <dbReference type="PROSITE" id="PS50157"/>
    </source>
</evidence>
<dbReference type="Gene3D" id="3.30.160.60">
    <property type="entry name" value="Classic Zinc Finger"/>
    <property type="match status" value="5"/>
</dbReference>
<dbReference type="PANTHER" id="PTHR19818:SF139">
    <property type="entry name" value="PAIR-RULE PROTEIN ODD-PAIRED"/>
    <property type="match status" value="1"/>
</dbReference>
<evidence type="ECO:0000256" key="3">
    <source>
        <dbReference type="ARBA" id="ARBA00022771"/>
    </source>
</evidence>
<gene>
    <name evidence="8" type="ORF">SUNI508_07975</name>
</gene>
<feature type="domain" description="C2H2-type" evidence="7">
    <location>
        <begin position="507"/>
        <end position="534"/>
    </location>
</feature>
<sequence length="565" mass="62720">MDGPVDHNDHPGFEFQGLTSPNPVDKYIHPGTGSHSHDSTCHDAAFANEFLAAFPFDTVEPSTLQVSHTSHDDSCVDQCPGSYNAQGLPRGTFPPAPHPRSRFTSSSCSYPYLSEGTLFQPPSQHYDQAHAFFPLDSDLRFALNHGGRYAQHPPSNGQHFLTPLNTSGICTMPQCDAVDECVSRDCGSVSCSDACCTDPSCENVVCHDEACADLGDPCDSTQCLTSPPAATSFDYGWADFSDWNFHQHPSHEVLPHGQNCNHTNMEHDVATTLRHLKDPAAPTQQQQAFLNSFNHNVFGHGDTEVASVAETPALTADTIAASPTACLPSISLPGPKKPLGEHVCRWLVKAKGDAHAHTCGQAFQCNEDLHTHLGKDHVGQMSNKTKYLCLWEGCSRKDDQVFASRNKLRRHISTHTSFKPFKCEWCKDSFSAQQALDQHIRIHTGETPYKCDFPDCGKAFKQKSALTMHKRTHTGYKPLICEVCGKSFCESSNLSKHRKIHNADYKYKCPLCPRSFIRVDQLRRHQLKHEREKEKGKGRLLEPSIPEDDLEADTLQIVNEQFLEA</sequence>
<dbReference type="Proteomes" id="UP001408356">
    <property type="component" value="Unassembled WGS sequence"/>
</dbReference>
<feature type="domain" description="C2H2-type" evidence="7">
    <location>
        <begin position="479"/>
        <end position="506"/>
    </location>
</feature>
<proteinExistence type="predicted"/>
<evidence type="ECO:0000256" key="2">
    <source>
        <dbReference type="ARBA" id="ARBA00022737"/>
    </source>
</evidence>
<evidence type="ECO:0000313" key="9">
    <source>
        <dbReference type="Proteomes" id="UP001408356"/>
    </source>
</evidence>
<dbReference type="Pfam" id="PF00096">
    <property type="entry name" value="zf-C2H2"/>
    <property type="match status" value="3"/>
</dbReference>
<name>A0ABR2UV40_9PEZI</name>
<keyword evidence="4" id="KW-0862">Zinc</keyword>
<evidence type="ECO:0000256" key="1">
    <source>
        <dbReference type="ARBA" id="ARBA00022723"/>
    </source>
</evidence>
<evidence type="ECO:0000256" key="4">
    <source>
        <dbReference type="ARBA" id="ARBA00022833"/>
    </source>
</evidence>
<dbReference type="PANTHER" id="PTHR19818">
    <property type="entry name" value="ZINC FINGER PROTEIN ZIC AND GLI"/>
    <property type="match status" value="1"/>
</dbReference>
<dbReference type="InterPro" id="IPR013087">
    <property type="entry name" value="Znf_C2H2_type"/>
</dbReference>
<protein>
    <recommendedName>
        <fullName evidence="7">C2H2-type domain-containing protein</fullName>
    </recommendedName>
</protein>
<dbReference type="InterPro" id="IPR036236">
    <property type="entry name" value="Znf_C2H2_sf"/>
</dbReference>
<dbReference type="PROSITE" id="PS50157">
    <property type="entry name" value="ZINC_FINGER_C2H2_2"/>
    <property type="match status" value="5"/>
</dbReference>
<evidence type="ECO:0000256" key="6">
    <source>
        <dbReference type="SAM" id="MobiDB-lite"/>
    </source>
</evidence>
<feature type="domain" description="C2H2-type" evidence="7">
    <location>
        <begin position="449"/>
        <end position="478"/>
    </location>
</feature>
<comment type="caution">
    <text evidence="8">The sequence shown here is derived from an EMBL/GenBank/DDBJ whole genome shotgun (WGS) entry which is preliminary data.</text>
</comment>
<dbReference type="InterPro" id="IPR050329">
    <property type="entry name" value="GLI_C2H2-zinc-finger"/>
</dbReference>
<reference evidence="8 9" key="1">
    <citation type="journal article" date="2024" name="J. Plant Pathol.">
        <title>Sequence and assembly of the genome of Seiridium unicorne, isolate CBS 538.82, causal agent of cypress canker disease.</title>
        <authorList>
            <person name="Scali E."/>
            <person name="Rocca G.D."/>
            <person name="Danti R."/>
            <person name="Garbelotto M."/>
            <person name="Barberini S."/>
            <person name="Baroncelli R."/>
            <person name="Emiliani G."/>
        </authorList>
    </citation>
    <scope>NUCLEOTIDE SEQUENCE [LARGE SCALE GENOMIC DNA]</scope>
    <source>
        <strain evidence="8 9">BM-138-508</strain>
    </source>
</reference>
<keyword evidence="9" id="KW-1185">Reference proteome</keyword>
<dbReference type="EMBL" id="JARVKF010000374">
    <property type="protein sequence ID" value="KAK9418487.1"/>
    <property type="molecule type" value="Genomic_DNA"/>
</dbReference>
<dbReference type="PROSITE" id="PS00028">
    <property type="entry name" value="ZINC_FINGER_C2H2_1"/>
    <property type="match status" value="4"/>
</dbReference>
<accession>A0ABR2UV40</accession>
<evidence type="ECO:0000256" key="5">
    <source>
        <dbReference type="PROSITE-ProRule" id="PRU00042"/>
    </source>
</evidence>
<keyword evidence="2" id="KW-0677">Repeat</keyword>
<feature type="domain" description="C2H2-type" evidence="7">
    <location>
        <begin position="421"/>
        <end position="448"/>
    </location>
</feature>
<keyword evidence="3 5" id="KW-0863">Zinc-finger</keyword>
<evidence type="ECO:0000313" key="8">
    <source>
        <dbReference type="EMBL" id="KAK9418487.1"/>
    </source>
</evidence>
<keyword evidence="1" id="KW-0479">Metal-binding</keyword>
<dbReference type="SUPFAM" id="SSF57667">
    <property type="entry name" value="beta-beta-alpha zinc fingers"/>
    <property type="match status" value="3"/>
</dbReference>
<feature type="compositionally biased region" description="Basic and acidic residues" evidence="6">
    <location>
        <begin position="1"/>
        <end position="12"/>
    </location>
</feature>
<dbReference type="SMART" id="SM00355">
    <property type="entry name" value="ZnF_C2H2"/>
    <property type="match status" value="5"/>
</dbReference>
<feature type="domain" description="C2H2-type" evidence="7">
    <location>
        <begin position="392"/>
        <end position="420"/>
    </location>
</feature>